<dbReference type="Gene3D" id="4.10.80.70">
    <property type="match status" value="1"/>
</dbReference>
<feature type="binding site" evidence="11">
    <location>
        <position position="90"/>
    </location>
    <ligand>
        <name>Zn(2+)</name>
        <dbReference type="ChEBI" id="CHEBI:29105"/>
        <note>ligand shared between dimeric partners</note>
    </ligand>
</feature>
<dbReference type="PANTHER" id="PTHR42945">
    <property type="entry name" value="HISTIDINE BIOSYNTHESIS BIFUNCTIONAL PROTEIN"/>
    <property type="match status" value="1"/>
</dbReference>
<feature type="binding site" evidence="11">
    <location>
        <position position="89"/>
    </location>
    <ligand>
        <name>Mg(2+)</name>
        <dbReference type="ChEBI" id="CHEBI:18420"/>
    </ligand>
</feature>
<keyword evidence="11" id="KW-0862">Zinc</keyword>
<comment type="similarity">
    <text evidence="11">Belongs to the PRA-CH family.</text>
</comment>
<comment type="function">
    <text evidence="11">Catalyzes the hydrolysis of the adenine ring of phosphoribosyl-AMP.</text>
</comment>
<name>A0A3S2WCX6_9PROT</name>
<evidence type="ECO:0000256" key="10">
    <source>
        <dbReference type="ARBA" id="ARBA00023102"/>
    </source>
</evidence>
<feature type="domain" description="Phosphoribosyl-AMP cyclohydrolase" evidence="12">
    <location>
        <begin position="42"/>
        <end position="117"/>
    </location>
</feature>
<comment type="pathway">
    <text evidence="3 11">Amino-acid biosynthesis; L-histidine biosynthesis; L-histidine from 5-phospho-alpha-D-ribose 1-diphosphate: step 3/9.</text>
</comment>
<evidence type="ECO:0000256" key="3">
    <source>
        <dbReference type="ARBA" id="ARBA00005169"/>
    </source>
</evidence>
<evidence type="ECO:0000256" key="7">
    <source>
        <dbReference type="ARBA" id="ARBA00022490"/>
    </source>
</evidence>
<dbReference type="Pfam" id="PF01502">
    <property type="entry name" value="PRA-CH"/>
    <property type="match status" value="1"/>
</dbReference>
<evidence type="ECO:0000256" key="8">
    <source>
        <dbReference type="ARBA" id="ARBA00022605"/>
    </source>
</evidence>
<dbReference type="InterPro" id="IPR038019">
    <property type="entry name" value="PRib_AMP_CycHydrolase_sf"/>
</dbReference>
<dbReference type="GO" id="GO:0004635">
    <property type="term" value="F:phosphoribosyl-AMP cyclohydrolase activity"/>
    <property type="evidence" value="ECO:0007669"/>
    <property type="project" value="UniProtKB-UniRule"/>
</dbReference>
<dbReference type="EMBL" id="SADE01000001">
    <property type="protein sequence ID" value="RVU39519.1"/>
    <property type="molecule type" value="Genomic_DNA"/>
</dbReference>
<evidence type="ECO:0000256" key="11">
    <source>
        <dbReference type="HAMAP-Rule" id="MF_01021"/>
    </source>
</evidence>
<organism evidence="13 14">
    <name type="scientific">Hwanghaeella grinnelliae</name>
    <dbReference type="NCBI Taxonomy" id="2500179"/>
    <lineage>
        <taxon>Bacteria</taxon>
        <taxon>Pseudomonadati</taxon>
        <taxon>Pseudomonadota</taxon>
        <taxon>Alphaproteobacteria</taxon>
        <taxon>Rhodospirillales</taxon>
        <taxon>Rhodospirillaceae</taxon>
        <taxon>Hwanghaeella</taxon>
    </lineage>
</organism>
<comment type="subcellular location">
    <subcellularLocation>
        <location evidence="11">Cytoplasm</location>
    </subcellularLocation>
</comment>
<accession>A0A3S2WCX6</accession>
<comment type="similarity">
    <text evidence="5">In the C-terminal section; belongs to the PRA-PH family.</text>
</comment>
<dbReference type="GO" id="GO:0008270">
    <property type="term" value="F:zinc ion binding"/>
    <property type="evidence" value="ECO:0007669"/>
    <property type="project" value="UniProtKB-UniRule"/>
</dbReference>
<protein>
    <recommendedName>
        <fullName evidence="11">Phosphoribosyl-AMP cyclohydrolase</fullName>
        <shortName evidence="11">PRA-CH</shortName>
        <ecNumber evidence="11">3.5.4.19</ecNumber>
    </recommendedName>
</protein>
<feature type="binding site" evidence="11">
    <location>
        <position position="115"/>
    </location>
    <ligand>
        <name>Zn(2+)</name>
        <dbReference type="ChEBI" id="CHEBI:29105"/>
        <note>ligand shared between dimeric partners</note>
    </ligand>
</feature>
<dbReference type="GO" id="GO:0000287">
    <property type="term" value="F:magnesium ion binding"/>
    <property type="evidence" value="ECO:0007669"/>
    <property type="project" value="UniProtKB-UniRule"/>
</dbReference>
<feature type="binding site" evidence="11">
    <location>
        <position position="93"/>
    </location>
    <ligand>
        <name>Mg(2+)</name>
        <dbReference type="ChEBI" id="CHEBI:18420"/>
    </ligand>
</feature>
<dbReference type="SUPFAM" id="SSF141734">
    <property type="entry name" value="HisI-like"/>
    <property type="match status" value="1"/>
</dbReference>
<evidence type="ECO:0000256" key="4">
    <source>
        <dbReference type="ARBA" id="ARBA00005204"/>
    </source>
</evidence>
<keyword evidence="11" id="KW-0479">Metal-binding</keyword>
<reference evidence="14" key="1">
    <citation type="submission" date="2019-01" db="EMBL/GenBank/DDBJ databases">
        <title>Gri0909 isolated from a small marine red alga.</title>
        <authorList>
            <person name="Kim J."/>
            <person name="Jeong S.E."/>
            <person name="Jeon C.O."/>
        </authorList>
    </citation>
    <scope>NUCLEOTIDE SEQUENCE [LARGE SCALE GENOMIC DNA]</scope>
    <source>
        <strain evidence="14">Gri0909</strain>
    </source>
</reference>
<comment type="cofactor">
    <cofactor evidence="11">
        <name>Mg(2+)</name>
        <dbReference type="ChEBI" id="CHEBI:18420"/>
    </cofactor>
    <text evidence="11">Binds 1 Mg(2+) ion per subunit.</text>
</comment>
<evidence type="ECO:0000259" key="12">
    <source>
        <dbReference type="Pfam" id="PF01502"/>
    </source>
</evidence>
<comment type="catalytic activity">
    <reaction evidence="2">
        <text>1-(5-phospho-beta-D-ribosyl)-ATP + H2O = 1-(5-phospho-beta-D-ribosyl)-5'-AMP + diphosphate + H(+)</text>
        <dbReference type="Rhea" id="RHEA:22828"/>
        <dbReference type="ChEBI" id="CHEBI:15377"/>
        <dbReference type="ChEBI" id="CHEBI:15378"/>
        <dbReference type="ChEBI" id="CHEBI:33019"/>
        <dbReference type="ChEBI" id="CHEBI:59457"/>
        <dbReference type="ChEBI" id="CHEBI:73183"/>
        <dbReference type="EC" id="3.6.1.31"/>
    </reaction>
</comment>
<dbReference type="GO" id="GO:0000105">
    <property type="term" value="P:L-histidine biosynthetic process"/>
    <property type="evidence" value="ECO:0007669"/>
    <property type="project" value="UniProtKB-UniRule"/>
</dbReference>
<dbReference type="InterPro" id="IPR026660">
    <property type="entry name" value="PRA-CH"/>
</dbReference>
<comment type="caution">
    <text evidence="13">The sequence shown here is derived from an EMBL/GenBank/DDBJ whole genome shotgun (WGS) entry which is preliminary data.</text>
</comment>
<comment type="catalytic activity">
    <reaction evidence="1 11">
        <text>1-(5-phospho-beta-D-ribosyl)-5'-AMP + H2O = 1-(5-phospho-beta-D-ribosyl)-5-[(5-phospho-beta-D-ribosylamino)methylideneamino]imidazole-4-carboxamide</text>
        <dbReference type="Rhea" id="RHEA:20049"/>
        <dbReference type="ChEBI" id="CHEBI:15377"/>
        <dbReference type="ChEBI" id="CHEBI:58435"/>
        <dbReference type="ChEBI" id="CHEBI:59457"/>
        <dbReference type="EC" id="3.5.4.19"/>
    </reaction>
</comment>
<comment type="subunit">
    <text evidence="11">Homodimer.</text>
</comment>
<evidence type="ECO:0000313" key="14">
    <source>
        <dbReference type="Proteomes" id="UP000287447"/>
    </source>
</evidence>
<dbReference type="HAMAP" id="MF_01021">
    <property type="entry name" value="HisI"/>
    <property type="match status" value="1"/>
</dbReference>
<evidence type="ECO:0000256" key="6">
    <source>
        <dbReference type="ARBA" id="ARBA00008299"/>
    </source>
</evidence>
<evidence type="ECO:0000256" key="5">
    <source>
        <dbReference type="ARBA" id="ARBA00007731"/>
    </source>
</evidence>
<dbReference type="InterPro" id="IPR002496">
    <property type="entry name" value="PRib_AMP_CycHydrolase_dom"/>
</dbReference>
<dbReference type="AlphaFoldDB" id="A0A3S2WCX6"/>
<evidence type="ECO:0000256" key="2">
    <source>
        <dbReference type="ARBA" id="ARBA00001460"/>
    </source>
</evidence>
<keyword evidence="7 11" id="KW-0963">Cytoplasm</keyword>
<dbReference type="RefSeq" id="WP_127764890.1">
    <property type="nucleotide sequence ID" value="NZ_SADE01000001.1"/>
</dbReference>
<dbReference type="Gene3D" id="3.10.20.810">
    <property type="entry name" value="Phosphoribosyl-AMP cyclohydrolase"/>
    <property type="match status" value="1"/>
</dbReference>
<evidence type="ECO:0000256" key="1">
    <source>
        <dbReference type="ARBA" id="ARBA00000024"/>
    </source>
</evidence>
<comment type="similarity">
    <text evidence="6">In the N-terminal section; belongs to the PRA-CH family.</text>
</comment>
<gene>
    <name evidence="11 13" type="primary">hisI</name>
    <name evidence="13" type="ORF">EOI86_09900</name>
</gene>
<comment type="cofactor">
    <cofactor evidence="11">
        <name>Zn(2+)</name>
        <dbReference type="ChEBI" id="CHEBI:29105"/>
    </cofactor>
    <text evidence="11">Binds 1 zinc ion per subunit.</text>
</comment>
<keyword evidence="14" id="KW-1185">Reference proteome</keyword>
<sequence length="133" mass="14964">MRDQTTLQKKDIEEGNLLAPKFDENGLIPVVAQHADTGEILMLAYANAEALQKTVETRLAHYYSRSRKSLWLKGETSGQTQEVADILIDCDQDAVVLKVRPQGDGGCCHVGYRSCFFRSVEDEDTLWFNAQKL</sequence>
<feature type="binding site" evidence="11">
    <location>
        <position position="108"/>
    </location>
    <ligand>
        <name>Zn(2+)</name>
        <dbReference type="ChEBI" id="CHEBI:29105"/>
        <note>ligand shared between dimeric partners</note>
    </ligand>
</feature>
<keyword evidence="8 11" id="KW-0028">Amino-acid biosynthesis</keyword>
<dbReference type="GO" id="GO:0005737">
    <property type="term" value="C:cytoplasm"/>
    <property type="evidence" value="ECO:0007669"/>
    <property type="project" value="UniProtKB-SubCell"/>
</dbReference>
<dbReference type="NCBIfam" id="NF000768">
    <property type="entry name" value="PRK00051.1"/>
    <property type="match status" value="1"/>
</dbReference>
<comment type="pathway">
    <text evidence="4">Amino-acid biosynthesis; L-histidine biosynthesis; L-histidine from 5-phospho-alpha-D-ribose 1-diphosphate: step 2/9.</text>
</comment>
<evidence type="ECO:0000313" key="13">
    <source>
        <dbReference type="EMBL" id="RVU39519.1"/>
    </source>
</evidence>
<dbReference type="OrthoDB" id="9795769at2"/>
<dbReference type="GO" id="GO:0004636">
    <property type="term" value="F:phosphoribosyl-ATP diphosphatase activity"/>
    <property type="evidence" value="ECO:0007669"/>
    <property type="project" value="UniProtKB-EC"/>
</dbReference>
<dbReference type="FunFam" id="3.10.20.810:FF:000001">
    <property type="entry name" value="Histidine biosynthesis bifunctional protein HisIE"/>
    <property type="match status" value="1"/>
</dbReference>
<dbReference type="UniPathway" id="UPA00031">
    <property type="reaction ID" value="UER00008"/>
</dbReference>
<dbReference type="Proteomes" id="UP000287447">
    <property type="component" value="Unassembled WGS sequence"/>
</dbReference>
<feature type="binding site" evidence="11">
    <location>
        <position position="91"/>
    </location>
    <ligand>
        <name>Mg(2+)</name>
        <dbReference type="ChEBI" id="CHEBI:18420"/>
    </ligand>
</feature>
<evidence type="ECO:0000256" key="9">
    <source>
        <dbReference type="ARBA" id="ARBA00022801"/>
    </source>
</evidence>
<dbReference type="PANTHER" id="PTHR42945:SF1">
    <property type="entry name" value="HISTIDINE BIOSYNTHESIS BIFUNCTIONAL PROTEIN HIS7"/>
    <property type="match status" value="1"/>
</dbReference>
<proteinExistence type="inferred from homology"/>
<keyword evidence="9 11" id="KW-0378">Hydrolase</keyword>
<dbReference type="EC" id="3.5.4.19" evidence="11"/>
<keyword evidence="10 11" id="KW-0368">Histidine biosynthesis</keyword>
<keyword evidence="11" id="KW-0460">Magnesium</keyword>